<evidence type="ECO:0000256" key="1">
    <source>
        <dbReference type="SAM" id="MobiDB-lite"/>
    </source>
</evidence>
<gene>
    <name evidence="2" type="ORF">DFH07DRAFT_952774</name>
</gene>
<dbReference type="AlphaFoldDB" id="A0AAD7JXB1"/>
<evidence type="ECO:0000313" key="2">
    <source>
        <dbReference type="EMBL" id="KAJ7773736.1"/>
    </source>
</evidence>
<feature type="region of interest" description="Disordered" evidence="1">
    <location>
        <begin position="295"/>
        <end position="329"/>
    </location>
</feature>
<feature type="compositionally biased region" description="Low complexity" evidence="1">
    <location>
        <begin position="219"/>
        <end position="242"/>
    </location>
</feature>
<keyword evidence="3" id="KW-1185">Reference proteome</keyword>
<dbReference type="EMBL" id="JARJLG010000017">
    <property type="protein sequence ID" value="KAJ7773736.1"/>
    <property type="molecule type" value="Genomic_DNA"/>
</dbReference>
<reference evidence="2" key="1">
    <citation type="submission" date="2023-03" db="EMBL/GenBank/DDBJ databases">
        <title>Massive genome expansion in bonnet fungi (Mycena s.s.) driven by repeated elements and novel gene families across ecological guilds.</title>
        <authorList>
            <consortium name="Lawrence Berkeley National Laboratory"/>
            <person name="Harder C.B."/>
            <person name="Miyauchi S."/>
            <person name="Viragh M."/>
            <person name="Kuo A."/>
            <person name="Thoen E."/>
            <person name="Andreopoulos B."/>
            <person name="Lu D."/>
            <person name="Skrede I."/>
            <person name="Drula E."/>
            <person name="Henrissat B."/>
            <person name="Morin E."/>
            <person name="Kohler A."/>
            <person name="Barry K."/>
            <person name="LaButti K."/>
            <person name="Morin E."/>
            <person name="Salamov A."/>
            <person name="Lipzen A."/>
            <person name="Mereny Z."/>
            <person name="Hegedus B."/>
            <person name="Baldrian P."/>
            <person name="Stursova M."/>
            <person name="Weitz H."/>
            <person name="Taylor A."/>
            <person name="Grigoriev I.V."/>
            <person name="Nagy L.G."/>
            <person name="Martin F."/>
            <person name="Kauserud H."/>
        </authorList>
    </citation>
    <scope>NUCLEOTIDE SEQUENCE</scope>
    <source>
        <strain evidence="2">CBHHK188m</strain>
    </source>
</reference>
<protein>
    <submittedName>
        <fullName evidence="2">Uncharacterized protein</fullName>
    </submittedName>
</protein>
<organism evidence="2 3">
    <name type="scientific">Mycena maculata</name>
    <dbReference type="NCBI Taxonomy" id="230809"/>
    <lineage>
        <taxon>Eukaryota</taxon>
        <taxon>Fungi</taxon>
        <taxon>Dikarya</taxon>
        <taxon>Basidiomycota</taxon>
        <taxon>Agaricomycotina</taxon>
        <taxon>Agaricomycetes</taxon>
        <taxon>Agaricomycetidae</taxon>
        <taxon>Agaricales</taxon>
        <taxon>Marasmiineae</taxon>
        <taxon>Mycenaceae</taxon>
        <taxon>Mycena</taxon>
    </lineage>
</organism>
<comment type="caution">
    <text evidence="2">The sequence shown here is derived from an EMBL/GenBank/DDBJ whole genome shotgun (WGS) entry which is preliminary data.</text>
</comment>
<feature type="region of interest" description="Disordered" evidence="1">
    <location>
        <begin position="206"/>
        <end position="277"/>
    </location>
</feature>
<proteinExistence type="predicted"/>
<name>A0AAD7JXB1_9AGAR</name>
<sequence>MSTFYDNITNLYLLKYGYDLKDNKDLEKDVEDLTDPNAKHPDANTIDAEEAARRRLWLHSQVNRAVVSWYRGTYGTGTDKRENDPITEFLSGGIERGGPKPIKAQLVHFCWRKYYAGCIKEVFKKTWLIELQHAKDLGLNEGDDKWPTEVGVRGEVTRQMWKKETEEFKEDVRLVLEAGGFDGEVCQAYTAAEECKARAVERTVSGAAPTPATGEINFASSSVAPGGPAAPEGDTTGPTAPGDQATGGDAEHEHAISPPPWPEDDGDFPQELGGGRALHEPPAVQLALKMAATSPPMLNEGATPALMPNAASTPPPEEQAGGHAVWRREDKHEWSEELRRAYGAMTLGEKWGGDWADCIEAYLEFEAA</sequence>
<evidence type="ECO:0000313" key="3">
    <source>
        <dbReference type="Proteomes" id="UP001215280"/>
    </source>
</evidence>
<accession>A0AAD7JXB1</accession>
<dbReference type="Proteomes" id="UP001215280">
    <property type="component" value="Unassembled WGS sequence"/>
</dbReference>